<dbReference type="Pfam" id="PF12398">
    <property type="entry name" value="DUF3660"/>
    <property type="match status" value="1"/>
</dbReference>
<keyword evidence="4" id="KW-0597">Phosphoprotein</keyword>
<evidence type="ECO:0000256" key="15">
    <source>
        <dbReference type="ARBA" id="ARBA00023170"/>
    </source>
</evidence>
<dbReference type="EC" id="2.7.11.1" evidence="19"/>
<dbReference type="InterPro" id="IPR008271">
    <property type="entry name" value="Ser/Thr_kinase_AS"/>
</dbReference>
<feature type="domain" description="Apple" evidence="25">
    <location>
        <begin position="355"/>
        <end position="435"/>
    </location>
</feature>
<dbReference type="InterPro" id="IPR011009">
    <property type="entry name" value="Kinase-like_dom_sf"/>
</dbReference>
<dbReference type="Gene3D" id="3.30.200.20">
    <property type="entry name" value="Phosphorylase Kinase, domain 1"/>
    <property type="match status" value="1"/>
</dbReference>
<evidence type="ECO:0000256" key="20">
    <source>
        <dbReference type="PROSITE-ProRule" id="PRU10141"/>
    </source>
</evidence>
<dbReference type="PANTHER" id="PTHR32444:SF89">
    <property type="entry name" value="S GLYCOPROTEIN"/>
    <property type="match status" value="1"/>
</dbReference>
<dbReference type="Gene3D" id="1.10.510.10">
    <property type="entry name" value="Transferase(Phosphotransferase) domain 1"/>
    <property type="match status" value="1"/>
</dbReference>
<dbReference type="GO" id="GO:0048544">
    <property type="term" value="P:recognition of pollen"/>
    <property type="evidence" value="ECO:0007669"/>
    <property type="project" value="InterPro"/>
</dbReference>
<dbReference type="PROSITE" id="PS00107">
    <property type="entry name" value="PROTEIN_KINASE_ATP"/>
    <property type="match status" value="1"/>
</dbReference>
<evidence type="ECO:0000256" key="3">
    <source>
        <dbReference type="ARBA" id="ARBA00022527"/>
    </source>
</evidence>
<dbReference type="Pfam" id="PF01453">
    <property type="entry name" value="B_lectin"/>
    <property type="match status" value="1"/>
</dbReference>
<proteinExistence type="inferred from homology"/>
<dbReference type="Pfam" id="PF00954">
    <property type="entry name" value="S_locus_glycop"/>
    <property type="match status" value="1"/>
</dbReference>
<evidence type="ECO:0000256" key="8">
    <source>
        <dbReference type="ARBA" id="ARBA00022734"/>
    </source>
</evidence>
<evidence type="ECO:0000256" key="17">
    <source>
        <dbReference type="ARBA" id="ARBA00047899"/>
    </source>
</evidence>
<keyword evidence="16" id="KW-0325">Glycoprotein</keyword>
<dbReference type="InterPro" id="IPR021820">
    <property type="entry name" value="S-locus_recpt_kinase_C"/>
</dbReference>
<dbReference type="OrthoDB" id="785331at2759"/>
<keyword evidence="6 21" id="KW-0812">Transmembrane</keyword>
<dbReference type="SMART" id="SM00220">
    <property type="entry name" value="S_TKc"/>
    <property type="match status" value="1"/>
</dbReference>
<feature type="transmembrane region" description="Helical" evidence="21">
    <location>
        <begin position="458"/>
        <end position="480"/>
    </location>
</feature>
<evidence type="ECO:0000256" key="1">
    <source>
        <dbReference type="ARBA" id="ARBA00004251"/>
    </source>
</evidence>
<accession>A0A6P8DH15</accession>
<evidence type="ECO:0000256" key="9">
    <source>
        <dbReference type="ARBA" id="ARBA00022741"/>
    </source>
</evidence>
<dbReference type="PROSITE" id="PS50927">
    <property type="entry name" value="BULB_LECTIN"/>
    <property type="match status" value="1"/>
</dbReference>
<dbReference type="GO" id="GO:0005524">
    <property type="term" value="F:ATP binding"/>
    <property type="evidence" value="ECO:0007669"/>
    <property type="project" value="UniProtKB-UniRule"/>
</dbReference>
<evidence type="ECO:0000256" key="5">
    <source>
        <dbReference type="ARBA" id="ARBA00022679"/>
    </source>
</evidence>
<dbReference type="FunFam" id="3.30.200.20:FF:000330">
    <property type="entry name" value="G-type lectin S-receptor-like serine/threonine-protein kinase At4g03230"/>
    <property type="match status" value="1"/>
</dbReference>
<dbReference type="GO" id="GO:0005886">
    <property type="term" value="C:plasma membrane"/>
    <property type="evidence" value="ECO:0007669"/>
    <property type="project" value="UniProtKB-SubCell"/>
</dbReference>
<comment type="catalytic activity">
    <reaction evidence="17 19">
        <text>L-threonyl-[protein] + ATP = O-phospho-L-threonyl-[protein] + ADP + H(+)</text>
        <dbReference type="Rhea" id="RHEA:46608"/>
        <dbReference type="Rhea" id="RHEA-COMP:11060"/>
        <dbReference type="Rhea" id="RHEA-COMP:11605"/>
        <dbReference type="ChEBI" id="CHEBI:15378"/>
        <dbReference type="ChEBI" id="CHEBI:30013"/>
        <dbReference type="ChEBI" id="CHEBI:30616"/>
        <dbReference type="ChEBI" id="CHEBI:61977"/>
        <dbReference type="ChEBI" id="CHEBI:456216"/>
        <dbReference type="EC" id="2.7.11.1"/>
    </reaction>
</comment>
<protein>
    <recommendedName>
        <fullName evidence="19">Receptor-like serine/threonine-protein kinase</fullName>
        <ecNumber evidence="19">2.7.11.1</ecNumber>
    </recommendedName>
</protein>
<keyword evidence="13 21" id="KW-0472">Membrane</keyword>
<evidence type="ECO:0000313" key="27">
    <source>
        <dbReference type="RefSeq" id="XP_031395820.1"/>
    </source>
</evidence>
<feature type="signal peptide" evidence="22">
    <location>
        <begin position="1"/>
        <end position="33"/>
    </location>
</feature>
<comment type="catalytic activity">
    <reaction evidence="18 19">
        <text>L-seryl-[protein] + ATP = O-phospho-L-seryl-[protein] + ADP + H(+)</text>
        <dbReference type="Rhea" id="RHEA:17989"/>
        <dbReference type="Rhea" id="RHEA-COMP:9863"/>
        <dbReference type="Rhea" id="RHEA-COMP:11604"/>
        <dbReference type="ChEBI" id="CHEBI:15378"/>
        <dbReference type="ChEBI" id="CHEBI:29999"/>
        <dbReference type="ChEBI" id="CHEBI:30616"/>
        <dbReference type="ChEBI" id="CHEBI:83421"/>
        <dbReference type="ChEBI" id="CHEBI:456216"/>
        <dbReference type="EC" id="2.7.11.1"/>
    </reaction>
</comment>
<dbReference type="GeneID" id="116207104"/>
<dbReference type="InterPro" id="IPR024171">
    <property type="entry name" value="SRK-like_kinase"/>
</dbReference>
<dbReference type="PANTHER" id="PTHR32444">
    <property type="entry name" value="BULB-TYPE LECTIN DOMAIN-CONTAINING PROTEIN"/>
    <property type="match status" value="1"/>
</dbReference>
<dbReference type="Proteomes" id="UP000515151">
    <property type="component" value="Chromosome 5"/>
</dbReference>
<keyword evidence="3 19" id="KW-0723">Serine/threonine-protein kinase</keyword>
<dbReference type="SUPFAM" id="SSF51110">
    <property type="entry name" value="alpha-D-mannose-specific plant lectins"/>
    <property type="match status" value="1"/>
</dbReference>
<evidence type="ECO:0000256" key="6">
    <source>
        <dbReference type="ARBA" id="ARBA00022692"/>
    </source>
</evidence>
<keyword evidence="11 19" id="KW-0067">ATP-binding</keyword>
<evidence type="ECO:0000256" key="2">
    <source>
        <dbReference type="ARBA" id="ARBA00022475"/>
    </source>
</evidence>
<dbReference type="Gene3D" id="3.50.4.10">
    <property type="entry name" value="Hepatocyte Growth Factor"/>
    <property type="match status" value="1"/>
</dbReference>
<evidence type="ECO:0000259" key="25">
    <source>
        <dbReference type="PROSITE" id="PS50948"/>
    </source>
</evidence>
<dbReference type="InterPro" id="IPR036426">
    <property type="entry name" value="Bulb-type_lectin_dom_sf"/>
</dbReference>
<dbReference type="PROSITE" id="PS50948">
    <property type="entry name" value="PAN"/>
    <property type="match status" value="1"/>
</dbReference>
<gene>
    <name evidence="27" type="primary">LOC116207104</name>
</gene>
<dbReference type="GO" id="GO:0004674">
    <property type="term" value="F:protein serine/threonine kinase activity"/>
    <property type="evidence" value="ECO:0007669"/>
    <property type="project" value="UniProtKB-KW"/>
</dbReference>
<feature type="domain" description="Protein kinase" evidence="23">
    <location>
        <begin position="544"/>
        <end position="830"/>
    </location>
</feature>
<dbReference type="CDD" id="cd01098">
    <property type="entry name" value="PAN_AP_plant"/>
    <property type="match status" value="1"/>
</dbReference>
<keyword evidence="8" id="KW-0430">Lectin</keyword>
<sequence>MGGIIPISLHSLTTLLSFFFLFLTSFPAKSSSADTINSSESLTTGQTLVSSNDVFQLGFFTLDNSNWFLGIWYKNIPDKTYVWVANRERPLKNSSSGVLRIGVGGNLVIQEDGEGSTSAGSLLWSTNRTAAANPINPVAKLLNSGNLVVREASDEQNFLWQSFDFPTDTLLPDMKLGWDLNSGLNRYITSWKSKTDPSTGGYSFKLNFHGFPEVFLENGQHMRIYRSGPWNGLRFSGVPEMKSTADMNFTFIFDQNEVYYSYHVSDSSLISRLTVNSTGSLQRMTWIEDSKSWSLFWYAPKDQCDDYRECGPYGICDTNASPVCNCTWGFKPKNQQAWNLRDGSDGCVRQTSLDCSTDGFLPLKGMKLPDSTNAYVDKTMNLKECQQACAKNCSCTAFSSANISDRGTGCVMWTDELLDMRHYVEGGQDMYVRLAASDIAAYGGIASLNDSKKSPAPALVAGVSVASGVLLLGLTACLIWKRKRLQSMLGGKTQQRGIQERSQDLLMNEAVITSKREYSGETNPDELDLPLFDFNTVAQATNNFSEKNKLGQGGFGCVYKGMLDEGLAIAVKRLSKNSGQGIEEFKNEVRLIARLQHINLVRLLGCCIEMDEKMLVYEFMEHKSLDSVLFDKSKSSILNWPRRFNIICGIARGLLYLHQDSRFRIIHRDLKASNILLDGELNPKISDFGMARIFGRDQVDANTRRVVGTYGYMAPEYAMDGLFSVKSDVFSFGVLVLEIVSGKKNRGFYYANNELNLLGHAWKLWKERKAMEVLDPSVGVSYSSQEVLRCIQVGLLCVQEHAEDRPIMSNVVLMLGSETATMPQPKNPGFCLGRNVDTSSSSSKQDESFTVNHVTVTMLRGR</sequence>
<dbReference type="FunFam" id="1.10.510.10:FF:000060">
    <property type="entry name" value="G-type lectin S-receptor-like serine/threonine-protein kinase"/>
    <property type="match status" value="1"/>
</dbReference>
<dbReference type="SUPFAM" id="SSF56112">
    <property type="entry name" value="Protein kinase-like (PK-like)"/>
    <property type="match status" value="1"/>
</dbReference>
<feature type="chain" id="PRO_5027878239" description="Receptor-like serine/threonine-protein kinase" evidence="22">
    <location>
        <begin position="34"/>
        <end position="862"/>
    </location>
</feature>
<dbReference type="InterPro" id="IPR000719">
    <property type="entry name" value="Prot_kinase_dom"/>
</dbReference>
<dbReference type="Gene3D" id="2.90.10.10">
    <property type="entry name" value="Bulb-type lectin domain"/>
    <property type="match status" value="1"/>
</dbReference>
<dbReference type="PROSITE" id="PS50011">
    <property type="entry name" value="PROTEIN_KINASE_DOM"/>
    <property type="match status" value="1"/>
</dbReference>
<dbReference type="CDD" id="cd14066">
    <property type="entry name" value="STKc_IRAK"/>
    <property type="match status" value="1"/>
</dbReference>
<keyword evidence="15" id="KW-0675">Receptor</keyword>
<dbReference type="SMART" id="SM00473">
    <property type="entry name" value="PAN_AP"/>
    <property type="match status" value="1"/>
</dbReference>
<dbReference type="PROSITE" id="PS00108">
    <property type="entry name" value="PROTEIN_KINASE_ST"/>
    <property type="match status" value="1"/>
</dbReference>
<comment type="subcellular location">
    <subcellularLocation>
        <location evidence="1">Cell membrane</location>
        <topology evidence="1">Single-pass type I membrane protein</topology>
    </subcellularLocation>
</comment>
<feature type="binding site" evidence="20">
    <location>
        <position position="572"/>
    </location>
    <ligand>
        <name>ATP</name>
        <dbReference type="ChEBI" id="CHEBI:30616"/>
    </ligand>
</feature>
<dbReference type="SMART" id="SM00108">
    <property type="entry name" value="B_lectin"/>
    <property type="match status" value="1"/>
</dbReference>
<evidence type="ECO:0000259" key="24">
    <source>
        <dbReference type="PROSITE" id="PS50927"/>
    </source>
</evidence>
<name>A0A6P8DH15_PUNGR</name>
<organism evidence="26 27">
    <name type="scientific">Punica granatum</name>
    <name type="common">Pomegranate</name>
    <dbReference type="NCBI Taxonomy" id="22663"/>
    <lineage>
        <taxon>Eukaryota</taxon>
        <taxon>Viridiplantae</taxon>
        <taxon>Streptophyta</taxon>
        <taxon>Embryophyta</taxon>
        <taxon>Tracheophyta</taxon>
        <taxon>Spermatophyta</taxon>
        <taxon>Magnoliopsida</taxon>
        <taxon>eudicotyledons</taxon>
        <taxon>Gunneridae</taxon>
        <taxon>Pentapetalae</taxon>
        <taxon>rosids</taxon>
        <taxon>malvids</taxon>
        <taxon>Myrtales</taxon>
        <taxon>Lythraceae</taxon>
        <taxon>Punica</taxon>
    </lineage>
</organism>
<keyword evidence="10 19" id="KW-0418">Kinase</keyword>
<evidence type="ECO:0000256" key="14">
    <source>
        <dbReference type="ARBA" id="ARBA00023157"/>
    </source>
</evidence>
<evidence type="ECO:0000256" key="11">
    <source>
        <dbReference type="ARBA" id="ARBA00022840"/>
    </source>
</evidence>
<reference evidence="26" key="1">
    <citation type="journal article" date="2020" name="Plant Biotechnol. J.">
        <title>The pomegranate (Punica granatum L.) draft genome dissects genetic divergence between soft- and hard-seeded cultivars.</title>
        <authorList>
            <person name="Luo X."/>
            <person name="Li H."/>
            <person name="Wu Z."/>
            <person name="Yao W."/>
            <person name="Zhao P."/>
            <person name="Cao D."/>
            <person name="Yu H."/>
            <person name="Li K."/>
            <person name="Poudel K."/>
            <person name="Zhao D."/>
            <person name="Zhang F."/>
            <person name="Xia X."/>
            <person name="Chen L."/>
            <person name="Wang Q."/>
            <person name="Jing D."/>
            <person name="Cao S."/>
        </authorList>
    </citation>
    <scope>NUCLEOTIDE SEQUENCE [LARGE SCALE GENOMIC DNA]</scope>
    <source>
        <strain evidence="26">cv. Tunisia</strain>
    </source>
</reference>
<evidence type="ECO:0000256" key="22">
    <source>
        <dbReference type="SAM" id="SignalP"/>
    </source>
</evidence>
<dbReference type="InterPro" id="IPR017441">
    <property type="entry name" value="Protein_kinase_ATP_BS"/>
</dbReference>
<dbReference type="RefSeq" id="XP_031395820.1">
    <property type="nucleotide sequence ID" value="XM_031539960.1"/>
</dbReference>
<reference evidence="27" key="2">
    <citation type="submission" date="2025-08" db="UniProtKB">
        <authorList>
            <consortium name="RefSeq"/>
        </authorList>
    </citation>
    <scope>IDENTIFICATION</scope>
    <source>
        <tissue evidence="27">Leaf</tissue>
    </source>
</reference>
<comment type="similarity">
    <text evidence="19">Belongs to the protein kinase superfamily. Ser/Thr protein kinase family.</text>
</comment>
<keyword evidence="14" id="KW-1015">Disulfide bond</keyword>
<evidence type="ECO:0000313" key="26">
    <source>
        <dbReference type="Proteomes" id="UP000515151"/>
    </source>
</evidence>
<evidence type="ECO:0000256" key="19">
    <source>
        <dbReference type="PIRNR" id="PIRNR000641"/>
    </source>
</evidence>
<evidence type="ECO:0000259" key="23">
    <source>
        <dbReference type="PROSITE" id="PS50011"/>
    </source>
</evidence>
<dbReference type="InterPro" id="IPR001480">
    <property type="entry name" value="Bulb-type_lectin_dom"/>
</dbReference>
<feature type="domain" description="Bulb-type lectin" evidence="24">
    <location>
        <begin position="33"/>
        <end position="162"/>
    </location>
</feature>
<dbReference type="Pfam" id="PF08276">
    <property type="entry name" value="PAN_2"/>
    <property type="match status" value="1"/>
</dbReference>
<keyword evidence="5 19" id="KW-0808">Transferase</keyword>
<keyword evidence="26" id="KW-1185">Reference proteome</keyword>
<dbReference type="GO" id="GO:0030246">
    <property type="term" value="F:carbohydrate binding"/>
    <property type="evidence" value="ECO:0007669"/>
    <property type="project" value="UniProtKB-KW"/>
</dbReference>
<keyword evidence="2" id="KW-1003">Cell membrane</keyword>
<evidence type="ECO:0000256" key="10">
    <source>
        <dbReference type="ARBA" id="ARBA00022777"/>
    </source>
</evidence>
<dbReference type="CDD" id="cd00028">
    <property type="entry name" value="B_lectin"/>
    <property type="match status" value="1"/>
</dbReference>
<dbReference type="InterPro" id="IPR001245">
    <property type="entry name" value="Ser-Thr/Tyr_kinase_cat_dom"/>
</dbReference>
<keyword evidence="12 21" id="KW-1133">Transmembrane helix</keyword>
<evidence type="ECO:0000256" key="16">
    <source>
        <dbReference type="ARBA" id="ARBA00023180"/>
    </source>
</evidence>
<dbReference type="InterPro" id="IPR022126">
    <property type="entry name" value="S-locus_recpt_kinase"/>
</dbReference>
<evidence type="ECO:0000256" key="4">
    <source>
        <dbReference type="ARBA" id="ARBA00022553"/>
    </source>
</evidence>
<evidence type="ECO:0000256" key="12">
    <source>
        <dbReference type="ARBA" id="ARBA00022989"/>
    </source>
</evidence>
<dbReference type="Pfam" id="PF07714">
    <property type="entry name" value="PK_Tyr_Ser-Thr"/>
    <property type="match status" value="1"/>
</dbReference>
<dbReference type="FunFam" id="2.90.10.10:FF:000009">
    <property type="entry name" value="Receptor-like serine/threonine-protein kinase SD1-8"/>
    <property type="match status" value="1"/>
</dbReference>
<evidence type="ECO:0000256" key="21">
    <source>
        <dbReference type="SAM" id="Phobius"/>
    </source>
</evidence>
<evidence type="ECO:0000256" key="18">
    <source>
        <dbReference type="ARBA" id="ARBA00048679"/>
    </source>
</evidence>
<dbReference type="AlphaFoldDB" id="A0A6P8DH15"/>
<evidence type="ECO:0000256" key="13">
    <source>
        <dbReference type="ARBA" id="ARBA00023136"/>
    </source>
</evidence>
<dbReference type="PIRSF" id="PIRSF000641">
    <property type="entry name" value="SRK"/>
    <property type="match status" value="1"/>
</dbReference>
<keyword evidence="9 19" id="KW-0547">Nucleotide-binding</keyword>
<evidence type="ECO:0000256" key="7">
    <source>
        <dbReference type="ARBA" id="ARBA00022729"/>
    </source>
</evidence>
<dbReference type="Pfam" id="PF11883">
    <property type="entry name" value="DUF3403"/>
    <property type="match status" value="1"/>
</dbReference>
<keyword evidence="7 22" id="KW-0732">Signal</keyword>
<dbReference type="InterPro" id="IPR003609">
    <property type="entry name" value="Pan_app"/>
</dbReference>
<dbReference type="InterPro" id="IPR000858">
    <property type="entry name" value="S_locus_glycoprot_dom"/>
</dbReference>